<keyword evidence="12" id="KW-1185">Reference proteome</keyword>
<dbReference type="STRING" id="1034346.GCA_000313565_03283"/>
<evidence type="ECO:0000256" key="9">
    <source>
        <dbReference type="SAM" id="Phobius"/>
    </source>
</evidence>
<dbReference type="GO" id="GO:0055085">
    <property type="term" value="P:transmembrane transport"/>
    <property type="evidence" value="ECO:0007669"/>
    <property type="project" value="InterPro"/>
</dbReference>
<evidence type="ECO:0000256" key="8">
    <source>
        <dbReference type="ARBA" id="ARBA00023136"/>
    </source>
</evidence>
<organism evidence="11 12">
    <name type="scientific">Dielma fastidiosa</name>
    <dbReference type="NCBI Taxonomy" id="1034346"/>
    <lineage>
        <taxon>Bacteria</taxon>
        <taxon>Bacillati</taxon>
        <taxon>Bacillota</taxon>
        <taxon>Erysipelotrichia</taxon>
        <taxon>Erysipelotrichales</taxon>
        <taxon>Erysipelotrichaceae</taxon>
        <taxon>Dielma</taxon>
    </lineage>
</organism>
<dbReference type="Pfam" id="PF03116">
    <property type="entry name" value="NQR2_RnfD_RnfE"/>
    <property type="match status" value="1"/>
</dbReference>
<keyword evidence="8 9" id="KW-0472">Membrane</keyword>
<evidence type="ECO:0000259" key="10">
    <source>
        <dbReference type="SMART" id="SM00900"/>
    </source>
</evidence>
<protein>
    <submittedName>
        <fullName evidence="11">RnfABCDGE-type electron transport complex D subunit</fullName>
    </submittedName>
</protein>
<keyword evidence="7 9" id="KW-1133">Transmembrane helix</keyword>
<dbReference type="SMART" id="SM00900">
    <property type="entry name" value="FMN_bind"/>
    <property type="match status" value="2"/>
</dbReference>
<feature type="transmembrane region" description="Helical" evidence="9">
    <location>
        <begin position="51"/>
        <end position="72"/>
    </location>
</feature>
<comment type="caution">
    <text evidence="11">The sequence shown here is derived from an EMBL/GenBank/DDBJ whole genome shotgun (WGS) entry which is preliminary data.</text>
</comment>
<feature type="transmembrane region" description="Helical" evidence="9">
    <location>
        <begin position="187"/>
        <end position="212"/>
    </location>
</feature>
<name>A0A318L6S1_9FIRM</name>
<feature type="transmembrane region" description="Helical" evidence="9">
    <location>
        <begin position="133"/>
        <end position="154"/>
    </location>
</feature>
<proteinExistence type="predicted"/>
<evidence type="ECO:0000256" key="6">
    <source>
        <dbReference type="ARBA" id="ARBA00022967"/>
    </source>
</evidence>
<gene>
    <name evidence="11" type="ORF">DES51_111119</name>
</gene>
<feature type="transmembrane region" description="Helical" evidence="9">
    <location>
        <begin position="277"/>
        <end position="295"/>
    </location>
</feature>
<keyword evidence="5 9" id="KW-0812">Transmembrane</keyword>
<evidence type="ECO:0000256" key="2">
    <source>
        <dbReference type="ARBA" id="ARBA00022553"/>
    </source>
</evidence>
<dbReference type="InterPro" id="IPR007329">
    <property type="entry name" value="FMN-bd"/>
</dbReference>
<feature type="transmembrane region" description="Helical" evidence="9">
    <location>
        <begin position="103"/>
        <end position="121"/>
    </location>
</feature>
<keyword evidence="6" id="KW-1278">Translocase</keyword>
<evidence type="ECO:0000256" key="4">
    <source>
        <dbReference type="ARBA" id="ARBA00022643"/>
    </source>
</evidence>
<dbReference type="EMBL" id="QJKH01000011">
    <property type="protein sequence ID" value="PXX77367.1"/>
    <property type="molecule type" value="Genomic_DNA"/>
</dbReference>
<dbReference type="RefSeq" id="WP_022939561.1">
    <property type="nucleotide sequence ID" value="NZ_CABKRQ010000010.1"/>
</dbReference>
<feature type="transmembrane region" description="Helical" evidence="9">
    <location>
        <begin position="79"/>
        <end position="97"/>
    </location>
</feature>
<feature type="domain" description="FMN-binding" evidence="10">
    <location>
        <begin position="413"/>
        <end position="490"/>
    </location>
</feature>
<dbReference type="PANTHER" id="PTHR30578">
    <property type="entry name" value="ELECTRON TRANSPORT COMPLEX PROTEIN RNFD"/>
    <property type="match status" value="1"/>
</dbReference>
<feature type="transmembrane region" description="Helical" evidence="9">
    <location>
        <begin position="20"/>
        <end position="39"/>
    </location>
</feature>
<dbReference type="GO" id="GO:0010181">
    <property type="term" value="F:FMN binding"/>
    <property type="evidence" value="ECO:0007669"/>
    <property type="project" value="InterPro"/>
</dbReference>
<reference evidence="11 12" key="1">
    <citation type="submission" date="2018-05" db="EMBL/GenBank/DDBJ databases">
        <title>Genomic Encyclopedia of Type Strains, Phase IV (KMG-IV): sequencing the most valuable type-strain genomes for metagenomic binning, comparative biology and taxonomic classification.</title>
        <authorList>
            <person name="Goeker M."/>
        </authorList>
    </citation>
    <scope>NUCLEOTIDE SEQUENCE [LARGE SCALE GENOMIC DNA]</scope>
    <source>
        <strain evidence="11 12">JC118</strain>
    </source>
</reference>
<keyword evidence="2" id="KW-0597">Phosphoprotein</keyword>
<sequence>MKFTFNPAPNYKCKLSTQQIMRELAIGLLVVYAFSLFYYGTQYGGAYVTQALLIMLVSLVSACAVEVLWALATKQNVLNFIKTSFPFITAMIFALMLPISTSLYAVAISSAMAILFGKLVFGGFGQNIFNPAAVGRAIIFAAFTASTTDIVTSVTPTTLMAGQYHWLVTDASLANQLLDSVGGLGNLFIGMYPGALGETSALLIGLVGIVLAYRKVIDWRVPTVYISTVFVLTACIALFTGAGIWYPFYHILSGGLFFGAVFMATDPVTSPTSAAGRCIFALGCGILTVLIRVKANLPEGVLYSILIMNSLSPMIERALDGEQRKTMKKAIKMFASTAVVGLAACLLAISVVEPASASADTNVPSAPEAAVKINGISDPYVATLMAEVTDTQTNGSETTYTVQADGFAIMNGGEKANIFKVTLNDSNEVVKVEAVEVNDTPTIGDKINDDAFFAQFAGVNAADFTVDAVSGATYSSKSAVRAVLAAMEAHGMDAGFSAKQEVSIADDELVKKIEASVKDSKDNGDGTTTYTVDAQGFAAINGGSDLNEFTVVVDANKAVVSVECSKFVDTASIGDQATTADYLGKFAGATADTMVSDVVSGATYTSKSVIKAVLTALAE</sequence>
<evidence type="ECO:0000256" key="7">
    <source>
        <dbReference type="ARBA" id="ARBA00022989"/>
    </source>
</evidence>
<evidence type="ECO:0000256" key="3">
    <source>
        <dbReference type="ARBA" id="ARBA00022630"/>
    </source>
</evidence>
<accession>A0A318L6S1</accession>
<dbReference type="GeneID" id="94442383"/>
<dbReference type="GO" id="GO:0005886">
    <property type="term" value="C:plasma membrane"/>
    <property type="evidence" value="ECO:0007669"/>
    <property type="project" value="TreeGrafter"/>
</dbReference>
<dbReference type="PANTHER" id="PTHR30578:SF0">
    <property type="entry name" value="ION-TRANSLOCATING OXIDOREDUCTASE COMPLEX SUBUNIT D"/>
    <property type="match status" value="1"/>
</dbReference>
<dbReference type="InterPro" id="IPR004338">
    <property type="entry name" value="NqrB/RnfD"/>
</dbReference>
<feature type="domain" description="FMN-binding" evidence="10">
    <location>
        <begin position="542"/>
        <end position="618"/>
    </location>
</feature>
<evidence type="ECO:0000313" key="11">
    <source>
        <dbReference type="EMBL" id="PXX77367.1"/>
    </source>
</evidence>
<dbReference type="Pfam" id="PF04205">
    <property type="entry name" value="FMN_bind"/>
    <property type="match status" value="2"/>
</dbReference>
<evidence type="ECO:0000256" key="5">
    <source>
        <dbReference type="ARBA" id="ARBA00022692"/>
    </source>
</evidence>
<evidence type="ECO:0000256" key="1">
    <source>
        <dbReference type="ARBA" id="ARBA00022448"/>
    </source>
</evidence>
<dbReference type="AlphaFoldDB" id="A0A318L6S1"/>
<feature type="transmembrane region" description="Helical" evidence="9">
    <location>
        <begin position="224"/>
        <end position="242"/>
    </location>
</feature>
<keyword evidence="4" id="KW-0288">FMN</keyword>
<keyword evidence="1" id="KW-0813">Transport</keyword>
<feature type="transmembrane region" description="Helical" evidence="9">
    <location>
        <begin position="331"/>
        <end position="352"/>
    </location>
</feature>
<evidence type="ECO:0000313" key="12">
    <source>
        <dbReference type="Proteomes" id="UP000247612"/>
    </source>
</evidence>
<keyword evidence="3" id="KW-0285">Flavoprotein</keyword>
<dbReference type="Proteomes" id="UP000247612">
    <property type="component" value="Unassembled WGS sequence"/>
</dbReference>